<proteinExistence type="predicted"/>
<evidence type="ECO:0000259" key="1">
    <source>
        <dbReference type="Pfam" id="PF00753"/>
    </source>
</evidence>
<dbReference type="PANTHER" id="PTHR30619">
    <property type="entry name" value="DNA INTERNALIZATION/COMPETENCE PROTEIN COMEC/REC2"/>
    <property type="match status" value="1"/>
</dbReference>
<evidence type="ECO:0000313" key="5">
    <source>
        <dbReference type="Proteomes" id="UP000553957"/>
    </source>
</evidence>
<dbReference type="Gene3D" id="3.60.15.10">
    <property type="entry name" value="Ribonuclease Z/Hydroxyacylglutathione hydrolase-like"/>
    <property type="match status" value="1"/>
</dbReference>
<comment type="caution">
    <text evidence="3">The sequence shown here is derived from an EMBL/GenBank/DDBJ whole genome shotgun (WGS) entry which is preliminary data.</text>
</comment>
<keyword evidence="3" id="KW-0378">Hydrolase</keyword>
<evidence type="ECO:0000313" key="3">
    <source>
        <dbReference type="EMBL" id="NOL40316.1"/>
    </source>
</evidence>
<dbReference type="EMBL" id="JACHKF010000001">
    <property type="protein sequence ID" value="MBB6569859.1"/>
    <property type="molecule type" value="Genomic_DNA"/>
</dbReference>
<protein>
    <submittedName>
        <fullName evidence="3">MBL fold metallo-hydrolase</fullName>
    </submittedName>
</protein>
<accession>A0A7Y4KYS7</accession>
<reference evidence="3 4" key="1">
    <citation type="submission" date="2020-05" db="EMBL/GenBank/DDBJ databases">
        <title>Genome sequence of Kribbella sandramycini ATCC 39419.</title>
        <authorList>
            <person name="Maclea K.S."/>
            <person name="Fair J.L."/>
        </authorList>
    </citation>
    <scope>NUCLEOTIDE SEQUENCE [LARGE SCALE GENOMIC DNA]</scope>
    <source>
        <strain evidence="3 4">ATCC 39419</strain>
    </source>
</reference>
<dbReference type="GO" id="GO:0016787">
    <property type="term" value="F:hydrolase activity"/>
    <property type="evidence" value="ECO:0007669"/>
    <property type="project" value="UniProtKB-KW"/>
</dbReference>
<dbReference type="RefSeq" id="WP_171672754.1">
    <property type="nucleotide sequence ID" value="NZ_BAAAGT010000002.1"/>
</dbReference>
<organism evidence="3 4">
    <name type="scientific">Kribbella sandramycini</name>
    <dbReference type="NCBI Taxonomy" id="60450"/>
    <lineage>
        <taxon>Bacteria</taxon>
        <taxon>Bacillati</taxon>
        <taxon>Actinomycetota</taxon>
        <taxon>Actinomycetes</taxon>
        <taxon>Propionibacteriales</taxon>
        <taxon>Kribbellaceae</taxon>
        <taxon>Kribbella</taxon>
    </lineage>
</organism>
<keyword evidence="4" id="KW-1185">Reference proteome</keyword>
<dbReference type="SUPFAM" id="SSF56281">
    <property type="entry name" value="Metallo-hydrolase/oxidoreductase"/>
    <property type="match status" value="1"/>
</dbReference>
<gene>
    <name evidence="2" type="ORF">HNR71_005496</name>
    <name evidence="3" type="ORF">HPO96_08675</name>
</gene>
<sequence length="431" mass="46870">MSTPSRVRLRAYKVGFGDCLLLTMTYRSKLPDGRTERHVLIDCGSVARADDGPRMAEVAELIAEHSGGQLDAVVATHRHRDHVGGFGDARAGETLDRLKPRLVIRPWTDVPESERDQLDDDQRHFLGILDQLPAQAERLGLFAFDSVAQAKRAARLAELGFKNAAAIARLEGWASDSKAHYVTAGETIDVEAELPGVKIQVLGPPTLKDVPALTRYAKESEEYWLGLAGDSALAELLQPSGTATPARARRTLAQPGGVGAAEWLLRNLDERRVSQGLEIVEALDDVLNNTSVILLVTIGSRRILLPGDAQAENWSRTLDQLKTNRRLATALGKVDLYKVGHHGSRNATPKRLTAHWAQSAHPVTSLLTTKRGVFEKSREGAVPKPELIDGLAALGPVHNTDDLPPDVWWLDLEAPTRGPANFAATPGPPVR</sequence>
<dbReference type="AlphaFoldDB" id="A0A7Y4KYS7"/>
<dbReference type="EMBL" id="JABJRC010000002">
    <property type="protein sequence ID" value="NOL40316.1"/>
    <property type="molecule type" value="Genomic_DNA"/>
</dbReference>
<dbReference type="PANTHER" id="PTHR30619:SF1">
    <property type="entry name" value="RECOMBINATION PROTEIN 2"/>
    <property type="match status" value="1"/>
</dbReference>
<dbReference type="InterPro" id="IPR001279">
    <property type="entry name" value="Metallo-B-lactamas"/>
</dbReference>
<evidence type="ECO:0000313" key="4">
    <source>
        <dbReference type="Proteomes" id="UP000534306"/>
    </source>
</evidence>
<evidence type="ECO:0000313" key="2">
    <source>
        <dbReference type="EMBL" id="MBB6569859.1"/>
    </source>
</evidence>
<dbReference type="InterPro" id="IPR052159">
    <property type="entry name" value="Competence_DNA_uptake"/>
</dbReference>
<dbReference type="Proteomes" id="UP000553957">
    <property type="component" value="Unassembled WGS sequence"/>
</dbReference>
<dbReference type="InterPro" id="IPR036866">
    <property type="entry name" value="RibonucZ/Hydroxyglut_hydro"/>
</dbReference>
<dbReference type="Pfam" id="PF00753">
    <property type="entry name" value="Lactamase_B"/>
    <property type="match status" value="1"/>
</dbReference>
<dbReference type="Proteomes" id="UP000534306">
    <property type="component" value="Unassembled WGS sequence"/>
</dbReference>
<feature type="domain" description="Metallo-beta-lactamase" evidence="1">
    <location>
        <begin position="35"/>
        <end position="88"/>
    </location>
</feature>
<name>A0A7Y4KYS7_9ACTN</name>
<reference evidence="2 5" key="2">
    <citation type="submission" date="2020-08" db="EMBL/GenBank/DDBJ databases">
        <title>Sequencing the genomes of 1000 actinobacteria strains.</title>
        <authorList>
            <person name="Klenk H.-P."/>
        </authorList>
    </citation>
    <scope>NUCLEOTIDE SEQUENCE [LARGE SCALE GENOMIC DNA]</scope>
    <source>
        <strain evidence="2 5">DSM 15626</strain>
    </source>
</reference>